<name>A0A6J7R207_9ZZZZ</name>
<dbReference type="FunFam" id="1.10.12.10:FF:000001">
    <property type="entry name" value="Probable enoyl-CoA hydratase, mitochondrial"/>
    <property type="match status" value="1"/>
</dbReference>
<accession>A0A6J7R207</accession>
<dbReference type="AlphaFoldDB" id="A0A6J7R207"/>
<evidence type="ECO:0000313" key="4">
    <source>
        <dbReference type="EMBL" id="CAB5068434.1"/>
    </source>
</evidence>
<dbReference type="InterPro" id="IPR029045">
    <property type="entry name" value="ClpP/crotonase-like_dom_sf"/>
</dbReference>
<organism evidence="3">
    <name type="scientific">freshwater metagenome</name>
    <dbReference type="NCBI Taxonomy" id="449393"/>
    <lineage>
        <taxon>unclassified sequences</taxon>
        <taxon>metagenomes</taxon>
        <taxon>ecological metagenomes</taxon>
    </lineage>
</organism>
<dbReference type="Pfam" id="PF00378">
    <property type="entry name" value="ECH_1"/>
    <property type="match status" value="1"/>
</dbReference>
<protein>
    <submittedName>
        <fullName evidence="3">Unannotated protein</fullName>
    </submittedName>
</protein>
<dbReference type="PANTHER" id="PTHR43459">
    <property type="entry name" value="ENOYL-COA HYDRATASE"/>
    <property type="match status" value="1"/>
</dbReference>
<dbReference type="SUPFAM" id="SSF52096">
    <property type="entry name" value="ClpP/crotonase"/>
    <property type="match status" value="1"/>
</dbReference>
<dbReference type="InterPro" id="IPR018376">
    <property type="entry name" value="Enoyl-CoA_hyd/isom_CS"/>
</dbReference>
<reference evidence="3" key="1">
    <citation type="submission" date="2020-05" db="EMBL/GenBank/DDBJ databases">
        <authorList>
            <person name="Chiriac C."/>
            <person name="Salcher M."/>
            <person name="Ghai R."/>
            <person name="Kavagutti S V."/>
        </authorList>
    </citation>
    <scope>NUCLEOTIDE SEQUENCE</scope>
</reference>
<keyword evidence="2" id="KW-0456">Lyase</keyword>
<evidence type="ECO:0000313" key="3">
    <source>
        <dbReference type="EMBL" id="CAB5023036.1"/>
    </source>
</evidence>
<evidence type="ECO:0000256" key="2">
    <source>
        <dbReference type="ARBA" id="ARBA00023239"/>
    </source>
</evidence>
<dbReference type="CDD" id="cd06558">
    <property type="entry name" value="crotonase-like"/>
    <property type="match status" value="1"/>
</dbReference>
<comment type="similarity">
    <text evidence="1">Belongs to the enoyl-CoA hydratase/isomerase family.</text>
</comment>
<evidence type="ECO:0000256" key="1">
    <source>
        <dbReference type="ARBA" id="ARBA00005254"/>
    </source>
</evidence>
<dbReference type="InterPro" id="IPR001753">
    <property type="entry name" value="Enoyl-CoA_hydra/iso"/>
</dbReference>
<dbReference type="PANTHER" id="PTHR43459:SF1">
    <property type="entry name" value="EG:BACN32G11.4 PROTEIN"/>
    <property type="match status" value="1"/>
</dbReference>
<proteinExistence type="inferred from homology"/>
<gene>
    <name evidence="3" type="ORF">UFOPK4098_00972</name>
    <name evidence="4" type="ORF">UFOPK4347_01803</name>
</gene>
<dbReference type="InterPro" id="IPR014748">
    <property type="entry name" value="Enoyl-CoA_hydra_C"/>
</dbReference>
<dbReference type="PROSITE" id="PS00166">
    <property type="entry name" value="ENOYL_COA_HYDRATASE"/>
    <property type="match status" value="1"/>
</dbReference>
<dbReference type="Gene3D" id="1.10.12.10">
    <property type="entry name" value="Lyase 2-enoyl-coa Hydratase, Chain A, domain 2"/>
    <property type="match status" value="1"/>
</dbReference>
<dbReference type="EMBL" id="CAFBPN010000050">
    <property type="protein sequence ID" value="CAB5023036.1"/>
    <property type="molecule type" value="Genomic_DNA"/>
</dbReference>
<sequence length="268" mass="28842">MYREEMASNTFETIEVTRSAGVVSITLNRPERKNAINQVMWNELLANFHEIGQSAADRVVVLTGASGDFCSGADLTGGGAGNPDKHQLASMRHVGDVALALARLPQPTIAKVRGVAVGAGCNMALGCDLVVASENARFSEIFAKRGLSLDFGGSWLLPRRIGLHKAKELAFFADIINAAEAESIGLVNRVVPEVELDAFVDNWAQRLAQGPPIALAMTKRLLNNSMNVTLEEALDDEGLSQTVNFSTKDTGEAMKAFVEKRDPQFKGN</sequence>
<dbReference type="EMBL" id="CAFBQU010000104">
    <property type="protein sequence ID" value="CAB5068434.1"/>
    <property type="molecule type" value="Genomic_DNA"/>
</dbReference>
<dbReference type="Gene3D" id="3.90.226.10">
    <property type="entry name" value="2-enoyl-CoA Hydratase, Chain A, domain 1"/>
    <property type="match status" value="1"/>
</dbReference>
<dbReference type="GO" id="GO:0016836">
    <property type="term" value="F:hydro-lyase activity"/>
    <property type="evidence" value="ECO:0007669"/>
    <property type="project" value="UniProtKB-ARBA"/>
</dbReference>